<dbReference type="Proteomes" id="UP001597169">
    <property type="component" value="Unassembled WGS sequence"/>
</dbReference>
<gene>
    <name evidence="1" type="ORF">ACFQ3J_19370</name>
</gene>
<name>A0ABW3PYV9_9BACL</name>
<organism evidence="1 2">
    <name type="scientific">Paenibacillus provencensis</name>
    <dbReference type="NCBI Taxonomy" id="441151"/>
    <lineage>
        <taxon>Bacteria</taxon>
        <taxon>Bacillati</taxon>
        <taxon>Bacillota</taxon>
        <taxon>Bacilli</taxon>
        <taxon>Bacillales</taxon>
        <taxon>Paenibacillaceae</taxon>
        <taxon>Paenibacillus</taxon>
    </lineage>
</organism>
<comment type="caution">
    <text evidence="1">The sequence shown here is derived from an EMBL/GenBank/DDBJ whole genome shotgun (WGS) entry which is preliminary data.</text>
</comment>
<dbReference type="EMBL" id="JBHTKX010000003">
    <property type="protein sequence ID" value="MFD1130310.1"/>
    <property type="molecule type" value="Genomic_DNA"/>
</dbReference>
<sequence length="388" mass="44465">MRPREWKFKAGLAILVGALLLLTFPWIQWRAAPSRVIDVVIVDKTVPDISYREHKGLIWLLNQQKIVDQSGAGYQYDKSYYGYHPHKTGDERMRRLPATLRGADLIYLADSYGIYNSVHSKEEREEQIEELVYGGMNLTDVQKIQAAAMTGTTIIAEHSILAAPTAQSVSRQLQKMLGVEWKGWAGKYYENLSTEVPLHIMEKYTEQTGKEWSYSGIGIVLIHHEGEVIVLDRQDLRESGMSISFSKENSDKYNVERSARYNQWFEVVAPKSGAETVANYKLELTSSGSAKLRRAGVPAQFPAIIQYEQKSHQSYYFAGDFAERTVSPLMVQYKGWDKFVGSFIPDSSPNAFYWNIYIPMMKTILSYIESRQVYIYESDEEESIQKRV</sequence>
<proteinExistence type="predicted"/>
<protein>
    <submittedName>
        <fullName evidence="1">Uncharacterized protein</fullName>
    </submittedName>
</protein>
<reference evidence="2" key="1">
    <citation type="journal article" date="2019" name="Int. J. Syst. Evol. Microbiol.">
        <title>The Global Catalogue of Microorganisms (GCM) 10K type strain sequencing project: providing services to taxonomists for standard genome sequencing and annotation.</title>
        <authorList>
            <consortium name="The Broad Institute Genomics Platform"/>
            <consortium name="The Broad Institute Genome Sequencing Center for Infectious Disease"/>
            <person name="Wu L."/>
            <person name="Ma J."/>
        </authorList>
    </citation>
    <scope>NUCLEOTIDE SEQUENCE [LARGE SCALE GENOMIC DNA]</scope>
    <source>
        <strain evidence="2">CCUG 53519</strain>
    </source>
</reference>
<evidence type="ECO:0000313" key="2">
    <source>
        <dbReference type="Proteomes" id="UP001597169"/>
    </source>
</evidence>
<keyword evidence="2" id="KW-1185">Reference proteome</keyword>
<accession>A0ABW3PYV9</accession>
<evidence type="ECO:0000313" key="1">
    <source>
        <dbReference type="EMBL" id="MFD1130310.1"/>
    </source>
</evidence>
<dbReference type="RefSeq" id="WP_091159431.1">
    <property type="nucleotide sequence ID" value="NZ_JBHTKX010000003.1"/>
</dbReference>